<dbReference type="AlphaFoldDB" id="A0A9P6CKY7"/>
<keyword evidence="2" id="KW-1185">Reference proteome</keyword>
<protein>
    <submittedName>
        <fullName evidence="1">Uncharacterized protein</fullName>
    </submittedName>
</protein>
<comment type="caution">
    <text evidence="1">The sequence shown here is derived from an EMBL/GenBank/DDBJ whole genome shotgun (WGS) entry which is preliminary data.</text>
</comment>
<accession>A0A9P6CKY7</accession>
<proteinExistence type="predicted"/>
<dbReference type="OrthoDB" id="2506088at2759"/>
<dbReference type="Proteomes" id="UP000807353">
    <property type="component" value="Unassembled WGS sequence"/>
</dbReference>
<dbReference type="PANTHER" id="PTHR31912">
    <property type="entry name" value="IP13529P"/>
    <property type="match status" value="1"/>
</dbReference>
<sequence length="879" mass="99669">MDGQWFPYMSKLMFLLDAIDNLPRLRISGSLMRVLLWLLREVGVKKVPLFDGLRSAQKELRKHAGVPTIHWKSPKGNLFLFNDPCTLIANDWANPFVCSHIHRYPMIPPNGVISEVWHAEKWRRDLDCHILSPIYEVRPKHFYIDEIAQMKNGDFVIPLRWVEDSTGAIWADAWRVEFDETLFATISDDSTVLLKAEDLGENYLDLQDSNSIPLWSRKTVEAGHPLRMPNPDRTLAEGDPLYTCFIDVFGDDVSGNRSKSWNKHWNIYINHRNLPQKLLQQEFHTHFVPTSTHATEYRSTHSEPFKAHHAASSHQIWFKMYCNCGPGDNPAQSETLGHIGSKGNFPCRKCHAGGTQKEKETNNGFNKMFYPGRPQSSKETLTTVESQVKAACLGVAQTMKDMQSTTGIKDAYTQSWVEHLIKKARELQKAQPNQSASEIQAELMDWVDANKPAIYNSFLSMEVEILHTILLGIVKYLWHGSHTSWTTEQKKTYAIRLQSTHTTGLSIHVIRANYITQYANSLIGRQFKTLAQVNTFHVYDLVDQLQFSLTKAVGEPTALLWFPEIRNLNECLSNVDVAAANILDIAALIDPTKIGAKIKYHLLSHIREDIIRFGPMVGVATEVFESFNAIFRYCLILSNHLAPSRDIAYQLANQESIKHFLSGGWWAANGGWVQPSSNVRMFMMQNPFLAVLYGQSGGEPTIPEKKHLPCAELQWDQTRGANALNHVPHDPSAFGPITGCVLEIIKDCTSPTAYVILDVFQVLSTRHKIFDMPVLTRRFGETEILIVPAHAILFDFNAQHDCQHAKCTNNGNCPVMQERVASGNTETFIVHQPVDRYIMNTHGLHNTHLIRATLPRNLIAPIPFTAGRESHHHKIAAKF</sequence>
<name>A0A9P6CKY7_9AGAR</name>
<gene>
    <name evidence="1" type="ORF">BDZ94DRAFT_1355980</name>
</gene>
<evidence type="ECO:0000313" key="1">
    <source>
        <dbReference type="EMBL" id="KAF9464228.1"/>
    </source>
</evidence>
<reference evidence="1" key="1">
    <citation type="submission" date="2020-11" db="EMBL/GenBank/DDBJ databases">
        <authorList>
            <consortium name="DOE Joint Genome Institute"/>
            <person name="Ahrendt S."/>
            <person name="Riley R."/>
            <person name="Andreopoulos W."/>
            <person name="Labutti K."/>
            <person name="Pangilinan J."/>
            <person name="Ruiz-Duenas F.J."/>
            <person name="Barrasa J.M."/>
            <person name="Sanchez-Garcia M."/>
            <person name="Camarero S."/>
            <person name="Miyauchi S."/>
            <person name="Serrano A."/>
            <person name="Linde D."/>
            <person name="Babiker R."/>
            <person name="Drula E."/>
            <person name="Ayuso-Fernandez I."/>
            <person name="Pacheco R."/>
            <person name="Padilla G."/>
            <person name="Ferreira P."/>
            <person name="Barriuso J."/>
            <person name="Kellner H."/>
            <person name="Castanera R."/>
            <person name="Alfaro M."/>
            <person name="Ramirez L."/>
            <person name="Pisabarro A.G."/>
            <person name="Kuo A."/>
            <person name="Tritt A."/>
            <person name="Lipzen A."/>
            <person name="He G."/>
            <person name="Yan M."/>
            <person name="Ng V."/>
            <person name="Cullen D."/>
            <person name="Martin F."/>
            <person name="Rosso M.-N."/>
            <person name="Henrissat B."/>
            <person name="Hibbett D."/>
            <person name="Martinez A.T."/>
            <person name="Grigoriev I.V."/>
        </authorList>
    </citation>
    <scope>NUCLEOTIDE SEQUENCE</scope>
    <source>
        <strain evidence="1">CBS 247.69</strain>
    </source>
</reference>
<organism evidence="1 2">
    <name type="scientific">Collybia nuda</name>
    <dbReference type="NCBI Taxonomy" id="64659"/>
    <lineage>
        <taxon>Eukaryota</taxon>
        <taxon>Fungi</taxon>
        <taxon>Dikarya</taxon>
        <taxon>Basidiomycota</taxon>
        <taxon>Agaricomycotina</taxon>
        <taxon>Agaricomycetes</taxon>
        <taxon>Agaricomycetidae</taxon>
        <taxon>Agaricales</taxon>
        <taxon>Tricholomatineae</taxon>
        <taxon>Clitocybaceae</taxon>
        <taxon>Collybia</taxon>
    </lineage>
</organism>
<evidence type="ECO:0000313" key="2">
    <source>
        <dbReference type="Proteomes" id="UP000807353"/>
    </source>
</evidence>
<dbReference type="PANTHER" id="PTHR31912:SF34">
    <property type="entry name" value="NOTOCHORD-RELATED PROTEIN"/>
    <property type="match status" value="1"/>
</dbReference>
<dbReference type="EMBL" id="MU150256">
    <property type="protein sequence ID" value="KAF9464228.1"/>
    <property type="molecule type" value="Genomic_DNA"/>
</dbReference>